<keyword evidence="2" id="KW-0614">Plasmid</keyword>
<name>Q6JHS4_ALIFS</name>
<dbReference type="RefSeq" id="WP_012564901.1">
    <property type="nucleotide sequence ID" value="NC_011403.1"/>
</dbReference>
<keyword evidence="1" id="KW-1133">Transmembrane helix</keyword>
<keyword evidence="1" id="KW-0472">Membrane</keyword>
<protein>
    <submittedName>
        <fullName evidence="2">ORF4</fullName>
    </submittedName>
</protein>
<reference evidence="2" key="1">
    <citation type="journal article" date="2005" name="Plasmid">
        <title>Characterization of pES213, a small mobilizable plasmid from Vibrio fischeri.</title>
        <authorList>
            <person name="Dunn A.K."/>
            <person name="Martin M.O."/>
            <person name="Stabb E.V."/>
        </authorList>
    </citation>
    <scope>NUCLEOTIDE SEQUENCE</scope>
    <source>
        <strain evidence="2">ES213</strain>
        <plasmid evidence="2">pES213</plasmid>
    </source>
</reference>
<organism evidence="2">
    <name type="scientific">Aliivibrio fischeri</name>
    <name type="common">Vibrio fischeri</name>
    <dbReference type="NCBI Taxonomy" id="668"/>
    <lineage>
        <taxon>Bacteria</taxon>
        <taxon>Pseudomonadati</taxon>
        <taxon>Pseudomonadota</taxon>
        <taxon>Gammaproteobacteria</taxon>
        <taxon>Vibrionales</taxon>
        <taxon>Vibrionaceae</taxon>
        <taxon>Aliivibrio</taxon>
    </lineage>
</organism>
<dbReference type="EMBL" id="AY465897">
    <property type="protein sequence ID" value="AAS45624.1"/>
    <property type="molecule type" value="Genomic_DNA"/>
</dbReference>
<dbReference type="AlphaFoldDB" id="Q6JHS4"/>
<feature type="transmembrane region" description="Helical" evidence="1">
    <location>
        <begin position="87"/>
        <end position="109"/>
    </location>
</feature>
<evidence type="ECO:0000256" key="1">
    <source>
        <dbReference type="SAM" id="Phobius"/>
    </source>
</evidence>
<keyword evidence="1" id="KW-0812">Transmembrane</keyword>
<feature type="transmembrane region" description="Helical" evidence="1">
    <location>
        <begin position="41"/>
        <end position="66"/>
    </location>
</feature>
<sequence length="138" mass="15582">MRFLGIVFIPLLILLWWIPTNGVLGDYQDLLNQTDEVRLSLITLIVPIGGFIPLLISVALISIAIYSGKQARLVIGEKWTSTINRTCIYSMILGVVFAVVFALYCIKLLDENGYEYSYNLTQITPTGIHLMYVKSHKE</sequence>
<accession>Q6JHS4</accession>
<evidence type="ECO:0000313" key="2">
    <source>
        <dbReference type="EMBL" id="AAS45624.1"/>
    </source>
</evidence>
<proteinExistence type="predicted"/>
<geneLocation type="plasmid" evidence="2">
    <name>pES213</name>
</geneLocation>